<feature type="domain" description="Fibronectin type-III" evidence="9">
    <location>
        <begin position="491"/>
        <end position="589"/>
    </location>
</feature>
<dbReference type="InterPro" id="IPR000209">
    <property type="entry name" value="Peptidase_S8/S53_dom"/>
</dbReference>
<dbReference type="PANTHER" id="PTHR43806">
    <property type="entry name" value="PEPTIDASE S8"/>
    <property type="match status" value="1"/>
</dbReference>
<keyword evidence="2 6" id="KW-0645">Protease</keyword>
<dbReference type="Proteomes" id="UP000006469">
    <property type="component" value="Chromosome"/>
</dbReference>
<evidence type="ECO:0000256" key="5">
    <source>
        <dbReference type="ARBA" id="ARBA00022825"/>
    </source>
</evidence>
<gene>
    <name evidence="10" type="primary">aprE</name>
    <name evidence="10" type="ordered locus">HFX_0470</name>
</gene>
<dbReference type="CDD" id="cd00063">
    <property type="entry name" value="FN3"/>
    <property type="match status" value="1"/>
</dbReference>
<dbReference type="CDD" id="cd07477">
    <property type="entry name" value="Peptidases_S8_Subtilisin_subset"/>
    <property type="match status" value="1"/>
</dbReference>
<feature type="domain" description="Fibronectin type-III" evidence="9">
    <location>
        <begin position="394"/>
        <end position="490"/>
    </location>
</feature>
<feature type="active site" description="Charge relay system" evidence="6">
    <location>
        <position position="138"/>
    </location>
</feature>
<reference evidence="10 11" key="1">
    <citation type="journal article" date="2012" name="J. Bacteriol.">
        <title>Complete genome sequence of the metabolically versatile halophilic archaeon Haloferax mediterranei, a poly(3-hydroxybutyrate-co-3-hydroxyvalerate) producer.</title>
        <authorList>
            <person name="Han J."/>
            <person name="Zhang F."/>
            <person name="Hou J."/>
            <person name="Liu X."/>
            <person name="Li M."/>
            <person name="Liu H."/>
            <person name="Cai L."/>
            <person name="Zhang B."/>
            <person name="Chen Y."/>
            <person name="Zhou J."/>
            <person name="Hu S."/>
            <person name="Xiang H."/>
        </authorList>
    </citation>
    <scope>NUCLEOTIDE SEQUENCE [LARGE SCALE GENOMIC DNA]</scope>
    <source>
        <strain evidence="11">ATCC 33500 / DSM 1411 / JCM 8866 / NBRC 14739 / NCIMB 2177 / R-4</strain>
    </source>
</reference>
<dbReference type="STRING" id="523841.HFX_0470"/>
<dbReference type="eggNOG" id="arCOG00702">
    <property type="taxonomic scope" value="Archaea"/>
</dbReference>
<evidence type="ECO:0000313" key="11">
    <source>
        <dbReference type="Proteomes" id="UP000006469"/>
    </source>
</evidence>
<organism evidence="10 11">
    <name type="scientific">Haloferax mediterranei (strain ATCC 33500 / DSM 1411 / JCM 8866 / NBRC 14739 / NCIMB 2177 / R-4)</name>
    <name type="common">Halobacterium mediterranei</name>
    <dbReference type="NCBI Taxonomy" id="523841"/>
    <lineage>
        <taxon>Archaea</taxon>
        <taxon>Methanobacteriati</taxon>
        <taxon>Methanobacteriota</taxon>
        <taxon>Stenosarchaea group</taxon>
        <taxon>Halobacteria</taxon>
        <taxon>Halobacteriales</taxon>
        <taxon>Haloferacaceae</taxon>
        <taxon>Haloferax</taxon>
    </lineage>
</organism>
<keyword evidence="4 6" id="KW-0378">Hydrolase</keyword>
<dbReference type="PROSITE" id="PS00136">
    <property type="entry name" value="SUBTILASE_ASP"/>
    <property type="match status" value="1"/>
</dbReference>
<dbReference type="KEGG" id="hme:HFX_0470"/>
<feature type="region of interest" description="Disordered" evidence="8">
    <location>
        <begin position="470"/>
        <end position="502"/>
    </location>
</feature>
<dbReference type="SUPFAM" id="SSF49265">
    <property type="entry name" value="Fibronectin type III"/>
    <property type="match status" value="1"/>
</dbReference>
<dbReference type="PROSITE" id="PS00138">
    <property type="entry name" value="SUBTILASE_SER"/>
    <property type="match status" value="1"/>
</dbReference>
<dbReference type="GO" id="GO:0004252">
    <property type="term" value="F:serine-type endopeptidase activity"/>
    <property type="evidence" value="ECO:0007669"/>
    <property type="project" value="UniProtKB-UniRule"/>
</dbReference>
<keyword evidence="3" id="KW-0479">Metal-binding</keyword>
<dbReference type="Gene3D" id="3.40.50.200">
    <property type="entry name" value="Peptidase S8/S53 domain"/>
    <property type="match status" value="1"/>
</dbReference>
<dbReference type="InterPro" id="IPR034202">
    <property type="entry name" value="Subtilisin_Carlsberg-like"/>
</dbReference>
<dbReference type="SUPFAM" id="SSF52743">
    <property type="entry name" value="Subtilisin-like"/>
    <property type="match status" value="1"/>
</dbReference>
<dbReference type="GO" id="GO:0046872">
    <property type="term" value="F:metal ion binding"/>
    <property type="evidence" value="ECO:0007669"/>
    <property type="project" value="UniProtKB-KW"/>
</dbReference>
<dbReference type="InterPro" id="IPR003961">
    <property type="entry name" value="FN3_dom"/>
</dbReference>
<feature type="compositionally biased region" description="Low complexity" evidence="8">
    <location>
        <begin position="437"/>
        <end position="454"/>
    </location>
</feature>
<dbReference type="EMBL" id="CP001868">
    <property type="protein sequence ID" value="AFK18204.2"/>
    <property type="molecule type" value="Genomic_DNA"/>
</dbReference>
<dbReference type="AlphaFoldDB" id="I3R1U4"/>
<dbReference type="GeneID" id="40155833"/>
<evidence type="ECO:0000313" key="10">
    <source>
        <dbReference type="EMBL" id="AFK18204.2"/>
    </source>
</evidence>
<comment type="similarity">
    <text evidence="1 6 7">Belongs to the peptidase S8 family.</text>
</comment>
<dbReference type="InterPro" id="IPR023828">
    <property type="entry name" value="Peptidase_S8_Ser-AS"/>
</dbReference>
<dbReference type="PRINTS" id="PR00723">
    <property type="entry name" value="SUBTILISIN"/>
</dbReference>
<proteinExistence type="inferred from homology"/>
<keyword evidence="5 6" id="KW-0720">Serine protease</keyword>
<dbReference type="InterPro" id="IPR015500">
    <property type="entry name" value="Peptidase_S8_subtilisin-rel"/>
</dbReference>
<dbReference type="InterPro" id="IPR050131">
    <property type="entry name" value="Peptidase_S8_subtilisin-like"/>
</dbReference>
<dbReference type="InterPro" id="IPR023827">
    <property type="entry name" value="Peptidase_S8_Asp-AS"/>
</dbReference>
<dbReference type="GO" id="GO:0006508">
    <property type="term" value="P:proteolysis"/>
    <property type="evidence" value="ECO:0007669"/>
    <property type="project" value="UniProtKB-KW"/>
</dbReference>
<feature type="active site" description="Charge relay system" evidence="6">
    <location>
        <position position="174"/>
    </location>
</feature>
<dbReference type="PANTHER" id="PTHR43806:SF11">
    <property type="entry name" value="CEREVISIN-RELATED"/>
    <property type="match status" value="1"/>
</dbReference>
<dbReference type="RefSeq" id="WP_231512927.1">
    <property type="nucleotide sequence ID" value="NC_017941.2"/>
</dbReference>
<feature type="compositionally biased region" description="Low complexity" evidence="8">
    <location>
        <begin position="478"/>
        <end position="500"/>
    </location>
</feature>
<evidence type="ECO:0000259" key="9">
    <source>
        <dbReference type="PROSITE" id="PS50853"/>
    </source>
</evidence>
<dbReference type="PROSITE" id="PS51892">
    <property type="entry name" value="SUBTILASE"/>
    <property type="match status" value="1"/>
</dbReference>
<protein>
    <submittedName>
        <fullName evidence="10">Subtilisin-like serine protease</fullName>
    </submittedName>
</protein>
<feature type="domain" description="Fibronectin type-III" evidence="9">
    <location>
        <begin position="594"/>
        <end position="690"/>
    </location>
</feature>
<accession>I3R1U4</accession>
<feature type="compositionally biased region" description="Low complexity" evidence="8">
    <location>
        <begin position="577"/>
        <end position="598"/>
    </location>
</feature>
<dbReference type="InterPro" id="IPR037045">
    <property type="entry name" value="S8pro/Inhibitor_I9_sf"/>
</dbReference>
<evidence type="ECO:0000256" key="8">
    <source>
        <dbReference type="SAM" id="MobiDB-lite"/>
    </source>
</evidence>
<dbReference type="Gene3D" id="3.30.70.80">
    <property type="entry name" value="Peptidase S8 propeptide/proteinase inhibitor I9"/>
    <property type="match status" value="1"/>
</dbReference>
<feature type="region of interest" description="Disordered" evidence="8">
    <location>
        <begin position="437"/>
        <end position="456"/>
    </location>
</feature>
<dbReference type="InterPro" id="IPR036116">
    <property type="entry name" value="FN3_sf"/>
</dbReference>
<evidence type="ECO:0000256" key="2">
    <source>
        <dbReference type="ARBA" id="ARBA00022670"/>
    </source>
</evidence>
<dbReference type="PROSITE" id="PS00137">
    <property type="entry name" value="SUBTILASE_HIS"/>
    <property type="match status" value="1"/>
</dbReference>
<dbReference type="InterPro" id="IPR036852">
    <property type="entry name" value="Peptidase_S8/S53_dom_sf"/>
</dbReference>
<feature type="active site" description="Charge relay system" evidence="6">
    <location>
        <position position="327"/>
    </location>
</feature>
<dbReference type="PROSITE" id="PS50853">
    <property type="entry name" value="FN3"/>
    <property type="match status" value="3"/>
</dbReference>
<sequence length="793" mass="80429">MSLIDNTLTRRRILQGIGVGVSGPLISNEAIAKKPADGSAERHIIGTKSKRGKRAARGRAKEVVNELDFGDIGQAVVGRFPPEALDALRNHAGVRYVEPDGQVEAIGESLPWGVDRIDADVAHSNGETGQGADIAIIDSGIDSDHPDLQANLGTGYAVETCSGCDEPWDDDNSHGTHCAGIAGAVDNTEGVVGGSTEATLHAVKVIGDDGYASVSGLADGIQWTADQGYDVGSMSLGASDSYSTLQDACQYAYDKGVLLVAAAGNDGCSGCVRYPAAYSTVVAVSATNSDDSIASYSSTGDEVELAAPGTYIYSTVPGGYSTKSGTSMACPHVSGVGGLVMAHGHSNTKARQILQDTAEDIGLSSDAQGYGLVDAEAAANAASDGGGGGDTNVAVSTDGASSVGETSVTFNGSLTDLGGASSADCYFEYRETGTSTWSTTSTQTLSSTGTFSQSVSGLEDGVDYEYRAVADASDGDTDTGSSVTFTTTDDPPAVTTDSPTNVADSSATLNGSLTDLGNASSADCYFEYRESGTSSWSTTSVQTLSSTGSFSQDISGLSTGTDYEFRAITDASDGDTDTGSSVSFTTSTSDTSVAVATDQESSVGTSSVTLNGDLTDLGGASSADCAFKYRESGTSTWTETSAQTLSSTGSYSESISGLSSGTDYEFCAVADASDGDTDTGSTITFTTDSSSGGNAPAIDSYSVTEAGSPNPHAEITAKWSVSDADGDLDSVLVEVFDSSGSLVDSARTSVSGGSASGTDKFKFKHVGKATYDLTLTVTDASGYSATQTKQVSS</sequence>
<evidence type="ECO:0000256" key="1">
    <source>
        <dbReference type="ARBA" id="ARBA00011073"/>
    </source>
</evidence>
<evidence type="ECO:0000256" key="4">
    <source>
        <dbReference type="ARBA" id="ARBA00022801"/>
    </source>
</evidence>
<dbReference type="HOGENOM" id="CLU_024433_0_0_2"/>
<evidence type="ECO:0000256" key="6">
    <source>
        <dbReference type="PROSITE-ProRule" id="PRU01240"/>
    </source>
</evidence>
<dbReference type="Pfam" id="PF00082">
    <property type="entry name" value="Peptidase_S8"/>
    <property type="match status" value="1"/>
</dbReference>
<evidence type="ECO:0000256" key="3">
    <source>
        <dbReference type="ARBA" id="ARBA00022723"/>
    </source>
</evidence>
<evidence type="ECO:0000256" key="7">
    <source>
        <dbReference type="RuleBase" id="RU003355"/>
    </source>
</evidence>
<name>I3R1U4_HALMT</name>
<dbReference type="eggNOG" id="arCOG05978">
    <property type="taxonomic scope" value="Archaea"/>
</dbReference>
<dbReference type="InterPro" id="IPR022398">
    <property type="entry name" value="Peptidase_S8_His-AS"/>
</dbReference>
<feature type="region of interest" description="Disordered" evidence="8">
    <location>
        <begin position="570"/>
        <end position="607"/>
    </location>
</feature>